<evidence type="ECO:0000256" key="6">
    <source>
        <dbReference type="ARBA" id="ARBA00023002"/>
    </source>
</evidence>
<keyword evidence="6" id="KW-0560">Oxidoreductase</keyword>
<reference evidence="11" key="1">
    <citation type="submission" date="2016-06" db="EMBL/GenBank/DDBJ databases">
        <authorList>
            <person name="Varghese N."/>
            <person name="Submissions Spin"/>
        </authorList>
    </citation>
    <scope>NUCLEOTIDE SEQUENCE [LARGE SCALE GENOMIC DNA]</scope>
    <source>
        <strain evidence="11">DSM 44151</strain>
    </source>
</reference>
<dbReference type="CDD" id="cd04730">
    <property type="entry name" value="NPD_like"/>
    <property type="match status" value="1"/>
</dbReference>
<keyword evidence="11" id="KW-1185">Reference proteome</keyword>
<dbReference type="STRING" id="47854.GA0070603_0442"/>
<dbReference type="InterPro" id="IPR013785">
    <property type="entry name" value="Aldolase_TIM"/>
</dbReference>
<evidence type="ECO:0000256" key="7">
    <source>
        <dbReference type="ARBA" id="ARBA00023033"/>
    </source>
</evidence>
<evidence type="ECO:0000256" key="9">
    <source>
        <dbReference type="ARBA" id="ARBA00049401"/>
    </source>
</evidence>
<keyword evidence="4" id="KW-0285">Flavoprotein</keyword>
<evidence type="ECO:0000256" key="2">
    <source>
        <dbReference type="ARBA" id="ARBA00009881"/>
    </source>
</evidence>
<evidence type="ECO:0000256" key="8">
    <source>
        <dbReference type="ARBA" id="ARBA00031155"/>
    </source>
</evidence>
<dbReference type="PANTHER" id="PTHR42747">
    <property type="entry name" value="NITRONATE MONOOXYGENASE-RELATED"/>
    <property type="match status" value="1"/>
</dbReference>
<dbReference type="GO" id="GO:0018580">
    <property type="term" value="F:nitronate monooxygenase activity"/>
    <property type="evidence" value="ECO:0007669"/>
    <property type="project" value="InterPro"/>
</dbReference>
<sequence length="349" mass="35380">MDRQTGAVDGIRELLGVDVPVVAAPMAGGPTTTGLATAVGAAGAFAFLAAGYKTPEAVAAEVADLRGSGRPFGVNVFVPTPVPVAEAEFRRYATRIAAEGAPYGLDLAAAPRTEDDDHWAAKLDLLLADPVPVVSFTFGLPPEAVVRDLRRAGSRVLVTVTDPAEAAAAADLGVDGLVAQSGAAGGHLGTFTPDAPPPLRPLPDLLALVAETGLPVLGAGGVGGPSDVRAALAAGAAGVLVGTLLLRADESGAGRTHRDALADPARDRTVVTRAFTGRPARGLRNDFIDRHEAAAPLGYPALHHLTRPLRVAAAGAGDADRLHLWAGTGWRGARAAPAADILADLTRTL</sequence>
<evidence type="ECO:0000256" key="4">
    <source>
        <dbReference type="ARBA" id="ARBA00022630"/>
    </source>
</evidence>
<evidence type="ECO:0000256" key="5">
    <source>
        <dbReference type="ARBA" id="ARBA00022643"/>
    </source>
</evidence>
<comment type="catalytic activity">
    <reaction evidence="9">
        <text>3 propionate 3-nitronate + 3 O2 + H2O = 3 3-oxopropanoate + 2 nitrate + nitrite + H2O2 + 3 H(+)</text>
        <dbReference type="Rhea" id="RHEA:57332"/>
        <dbReference type="ChEBI" id="CHEBI:15377"/>
        <dbReference type="ChEBI" id="CHEBI:15378"/>
        <dbReference type="ChEBI" id="CHEBI:15379"/>
        <dbReference type="ChEBI" id="CHEBI:16240"/>
        <dbReference type="ChEBI" id="CHEBI:16301"/>
        <dbReference type="ChEBI" id="CHEBI:17632"/>
        <dbReference type="ChEBI" id="CHEBI:33190"/>
        <dbReference type="ChEBI" id="CHEBI:136067"/>
    </reaction>
</comment>
<evidence type="ECO:0000313" key="11">
    <source>
        <dbReference type="Proteomes" id="UP000198605"/>
    </source>
</evidence>
<dbReference type="AlphaFoldDB" id="A0A1C6U134"/>
<dbReference type="EMBL" id="FMIB01000002">
    <property type="protein sequence ID" value="SCL47746.1"/>
    <property type="molecule type" value="Genomic_DNA"/>
</dbReference>
<comment type="similarity">
    <text evidence="2">Belongs to the nitronate monooxygenase family. NMO class I subfamily.</text>
</comment>
<dbReference type="Gene3D" id="3.20.20.70">
    <property type="entry name" value="Aldolase class I"/>
    <property type="match status" value="1"/>
</dbReference>
<keyword evidence="3" id="KW-0216">Detoxification</keyword>
<evidence type="ECO:0000313" key="10">
    <source>
        <dbReference type="EMBL" id="SCL47746.1"/>
    </source>
</evidence>
<gene>
    <name evidence="10" type="ORF">GA0070603_0442</name>
</gene>
<dbReference type="Pfam" id="PF03060">
    <property type="entry name" value="NMO"/>
    <property type="match status" value="1"/>
</dbReference>
<dbReference type="PANTHER" id="PTHR42747:SF3">
    <property type="entry name" value="NITRONATE MONOOXYGENASE-RELATED"/>
    <property type="match status" value="1"/>
</dbReference>
<name>A0A1C6U134_9ACTN</name>
<keyword evidence="5" id="KW-0288">FMN</keyword>
<evidence type="ECO:0000256" key="3">
    <source>
        <dbReference type="ARBA" id="ARBA00022575"/>
    </source>
</evidence>
<accession>A0A1C6U134</accession>
<evidence type="ECO:0000256" key="1">
    <source>
        <dbReference type="ARBA" id="ARBA00001917"/>
    </source>
</evidence>
<protein>
    <recommendedName>
        <fullName evidence="8">Propionate 3-nitronate monooxygenase</fullName>
    </recommendedName>
</protein>
<comment type="cofactor">
    <cofactor evidence="1">
        <name>FMN</name>
        <dbReference type="ChEBI" id="CHEBI:58210"/>
    </cofactor>
</comment>
<dbReference type="SUPFAM" id="SSF51412">
    <property type="entry name" value="Inosine monophosphate dehydrogenase (IMPDH)"/>
    <property type="match status" value="1"/>
</dbReference>
<proteinExistence type="inferred from homology"/>
<keyword evidence="7" id="KW-0503">Monooxygenase</keyword>
<dbReference type="InterPro" id="IPR004136">
    <property type="entry name" value="NMO"/>
</dbReference>
<organism evidence="10 11">
    <name type="scientific">Micromonospora chersina</name>
    <dbReference type="NCBI Taxonomy" id="47854"/>
    <lineage>
        <taxon>Bacteria</taxon>
        <taxon>Bacillati</taxon>
        <taxon>Actinomycetota</taxon>
        <taxon>Actinomycetes</taxon>
        <taxon>Micromonosporales</taxon>
        <taxon>Micromonosporaceae</taxon>
        <taxon>Micromonospora</taxon>
    </lineage>
</organism>
<dbReference type="GO" id="GO:0009636">
    <property type="term" value="P:response to toxic substance"/>
    <property type="evidence" value="ECO:0007669"/>
    <property type="project" value="UniProtKB-KW"/>
</dbReference>
<dbReference type="Proteomes" id="UP000198605">
    <property type="component" value="Unassembled WGS sequence"/>
</dbReference>